<evidence type="ECO:0000256" key="2">
    <source>
        <dbReference type="ARBA" id="ARBA00008685"/>
    </source>
</evidence>
<protein>
    <submittedName>
        <fullName evidence="11">AAEL000066-PA</fullName>
    </submittedName>
</protein>
<keyword evidence="3" id="KW-1003">Cell membrane</keyword>
<keyword evidence="6 9" id="KW-0472">Membrane</keyword>
<feature type="transmembrane region" description="Helical" evidence="9">
    <location>
        <begin position="432"/>
        <end position="449"/>
    </location>
</feature>
<evidence type="ECO:0000259" key="10">
    <source>
        <dbReference type="Pfam" id="PF00060"/>
    </source>
</evidence>
<dbReference type="EMBL" id="CH477186">
    <property type="protein sequence ID" value="EAT48976.1"/>
    <property type="molecule type" value="Genomic_DNA"/>
</dbReference>
<keyword evidence="8" id="KW-0325">Glycoprotein</keyword>
<evidence type="ECO:0000256" key="9">
    <source>
        <dbReference type="SAM" id="Phobius"/>
    </source>
</evidence>
<dbReference type="OMA" id="TFCELYN"/>
<reference evidence="11" key="2">
    <citation type="journal article" date="2007" name="Science">
        <title>Genome sequence of Aedes aegypti, a major arbovirus vector.</title>
        <authorList>
            <person name="Nene V."/>
            <person name="Wortman J.R."/>
            <person name="Lawson D."/>
            <person name="Haas B."/>
            <person name="Kodira C."/>
            <person name="Tu Z.J."/>
            <person name="Loftus B."/>
            <person name="Xi Z."/>
            <person name="Megy K."/>
            <person name="Grabherr M."/>
            <person name="Ren Q."/>
            <person name="Zdobnov E.M."/>
            <person name="Lobo N.F."/>
            <person name="Campbell K.S."/>
            <person name="Brown S.E."/>
            <person name="Bonaldo M.F."/>
            <person name="Zhu J."/>
            <person name="Sinkins S.P."/>
            <person name="Hogenkamp D.G."/>
            <person name="Amedeo P."/>
            <person name="Arensburger P."/>
            <person name="Atkinson P.W."/>
            <person name="Bidwell S."/>
            <person name="Biedler J."/>
            <person name="Birney E."/>
            <person name="Bruggner R.V."/>
            <person name="Costas J."/>
            <person name="Coy M.R."/>
            <person name="Crabtree J."/>
            <person name="Crawford M."/>
            <person name="Debruyn B."/>
            <person name="Decaprio D."/>
            <person name="Eiglmeier K."/>
            <person name="Eisenstadt E."/>
            <person name="El-Dorry H."/>
            <person name="Gelbart W.M."/>
            <person name="Gomes S.L."/>
            <person name="Hammond M."/>
            <person name="Hannick L.I."/>
            <person name="Hogan J.R."/>
            <person name="Holmes M.H."/>
            <person name="Jaffe D."/>
            <person name="Johnston J.S."/>
            <person name="Kennedy R.C."/>
            <person name="Koo H."/>
            <person name="Kravitz S."/>
            <person name="Kriventseva E.V."/>
            <person name="Kulp D."/>
            <person name="Labutti K."/>
            <person name="Lee E."/>
            <person name="Li S."/>
            <person name="Lovin D.D."/>
            <person name="Mao C."/>
            <person name="Mauceli E."/>
            <person name="Menck C.F."/>
            <person name="Miller J.R."/>
            <person name="Montgomery P."/>
            <person name="Mori A."/>
            <person name="Nascimento A.L."/>
            <person name="Naveira H.F."/>
            <person name="Nusbaum C."/>
            <person name="O'leary S."/>
            <person name="Orvis J."/>
            <person name="Pertea M."/>
            <person name="Quesneville H."/>
            <person name="Reidenbach K.R."/>
            <person name="Rogers Y.H."/>
            <person name="Roth C.W."/>
            <person name="Schneider J.R."/>
            <person name="Schatz M."/>
            <person name="Shumway M."/>
            <person name="Stanke M."/>
            <person name="Stinson E.O."/>
            <person name="Tubio J.M."/>
            <person name="Vanzee J.P."/>
            <person name="Verjovski-Almeida S."/>
            <person name="Werner D."/>
            <person name="White O."/>
            <person name="Wyder S."/>
            <person name="Zeng Q."/>
            <person name="Zhao Q."/>
            <person name="Zhao Y."/>
            <person name="Hill C.A."/>
            <person name="Raikhel A.S."/>
            <person name="Soares M.B."/>
            <person name="Knudson D.L."/>
            <person name="Lee N.H."/>
            <person name="Galagan J."/>
            <person name="Salzberg S.L."/>
            <person name="Paulsen I.T."/>
            <person name="Dimopoulos G."/>
            <person name="Collins F.H."/>
            <person name="Birren B."/>
            <person name="Fraser-Liggett C.M."/>
            <person name="Severson D.W."/>
        </authorList>
    </citation>
    <scope>NUCLEOTIDE SEQUENCE [LARGE SCALE GENOMIC DNA]</scope>
    <source>
        <strain evidence="11">Liverpool</strain>
    </source>
</reference>
<evidence type="ECO:0000256" key="3">
    <source>
        <dbReference type="ARBA" id="ARBA00022475"/>
    </source>
</evidence>
<dbReference type="HOGENOM" id="CLU_025015_0_0_1"/>
<dbReference type="GO" id="GO:0005886">
    <property type="term" value="C:plasma membrane"/>
    <property type="evidence" value="ECO:0007669"/>
    <property type="project" value="UniProtKB-SubCell"/>
</dbReference>
<feature type="domain" description="Ionotropic glutamate receptor C-terminal" evidence="10">
    <location>
        <begin position="325"/>
        <end position="594"/>
    </location>
</feature>
<keyword evidence="5 9" id="KW-1133">Transmembrane helix</keyword>
<dbReference type="Gene3D" id="3.40.190.10">
    <property type="entry name" value="Periplasmic binding protein-like II"/>
    <property type="match status" value="1"/>
</dbReference>
<dbReference type="CTD" id="5563599"/>
<comment type="similarity">
    <text evidence="2">Belongs to the glutamate-gated ion channel (TC 1.A.10.1) family.</text>
</comment>
<dbReference type="Pfam" id="PF00060">
    <property type="entry name" value="Lig_chan"/>
    <property type="match status" value="1"/>
</dbReference>
<name>A0A1S4EUU8_AEDAE</name>
<dbReference type="GO" id="GO:0050906">
    <property type="term" value="P:detection of stimulus involved in sensory perception"/>
    <property type="evidence" value="ECO:0007669"/>
    <property type="project" value="UniProtKB-ARBA"/>
</dbReference>
<feature type="transmembrane region" description="Helical" evidence="9">
    <location>
        <begin position="327"/>
        <end position="345"/>
    </location>
</feature>
<evidence type="ECO:0000256" key="4">
    <source>
        <dbReference type="ARBA" id="ARBA00022692"/>
    </source>
</evidence>
<feature type="transmembrane region" description="Helical" evidence="9">
    <location>
        <begin position="584"/>
        <end position="603"/>
    </location>
</feature>
<dbReference type="SUPFAM" id="SSF53850">
    <property type="entry name" value="Periplasmic binding protein-like II"/>
    <property type="match status" value="1"/>
</dbReference>
<keyword evidence="4 9" id="KW-0812">Transmembrane</keyword>
<evidence type="ECO:0000256" key="5">
    <source>
        <dbReference type="ARBA" id="ARBA00022989"/>
    </source>
</evidence>
<comment type="subcellular location">
    <subcellularLocation>
        <location evidence="1">Cell membrane</location>
        <topology evidence="1">Multi-pass membrane protein</topology>
    </subcellularLocation>
</comment>
<dbReference type="Gene3D" id="1.10.287.70">
    <property type="match status" value="1"/>
</dbReference>
<dbReference type="PANTHER" id="PTHR42643">
    <property type="entry name" value="IONOTROPIC RECEPTOR 20A-RELATED"/>
    <property type="match status" value="1"/>
</dbReference>
<evidence type="ECO:0000313" key="12">
    <source>
        <dbReference type="Proteomes" id="UP000682892"/>
    </source>
</evidence>
<evidence type="ECO:0000256" key="1">
    <source>
        <dbReference type="ARBA" id="ARBA00004651"/>
    </source>
</evidence>
<evidence type="ECO:0000256" key="6">
    <source>
        <dbReference type="ARBA" id="ARBA00023136"/>
    </source>
</evidence>
<feature type="transmembrane region" description="Helical" evidence="9">
    <location>
        <begin position="388"/>
        <end position="412"/>
    </location>
</feature>
<reference evidence="11" key="3">
    <citation type="submission" date="2012-09" db="EMBL/GenBank/DDBJ databases">
        <authorList>
            <consortium name="VectorBase"/>
        </authorList>
    </citation>
    <scope>NUCLEOTIDE SEQUENCE</scope>
    <source>
        <strain evidence="11">Liverpool</strain>
    </source>
</reference>
<dbReference type="InterPro" id="IPR052192">
    <property type="entry name" value="Insect_Ionotropic_Sensory_Rcpt"/>
</dbReference>
<dbReference type="AlphaFoldDB" id="A0A1S4EUU8"/>
<reference evidence="11" key="1">
    <citation type="submission" date="2005-10" db="EMBL/GenBank/DDBJ databases">
        <authorList>
            <person name="Loftus B.J."/>
            <person name="Nene V.M."/>
            <person name="Hannick L.I."/>
            <person name="Bidwell S."/>
            <person name="Haas B."/>
            <person name="Amedeo P."/>
            <person name="Orvis J."/>
            <person name="Wortman J.R."/>
            <person name="White O.R."/>
            <person name="Salzberg S."/>
            <person name="Shumway M."/>
            <person name="Koo H."/>
            <person name="Zhao Y."/>
            <person name="Holmes M."/>
            <person name="Miller J."/>
            <person name="Schatz M."/>
            <person name="Pop M."/>
            <person name="Pai G."/>
            <person name="Utterback T."/>
            <person name="Rogers Y.-H."/>
            <person name="Kravitz S."/>
            <person name="Fraser C.M."/>
        </authorList>
    </citation>
    <scope>NUCLEOTIDE SEQUENCE</scope>
    <source>
        <strain evidence="11">Liverpool</strain>
    </source>
</reference>
<dbReference type="KEGG" id="aag:5563599"/>
<dbReference type="GO" id="GO:0015276">
    <property type="term" value="F:ligand-gated monoatomic ion channel activity"/>
    <property type="evidence" value="ECO:0007669"/>
    <property type="project" value="InterPro"/>
</dbReference>
<organism evidence="11 12">
    <name type="scientific">Aedes aegypti</name>
    <name type="common">Yellowfever mosquito</name>
    <name type="synonym">Culex aegypti</name>
    <dbReference type="NCBI Taxonomy" id="7159"/>
    <lineage>
        <taxon>Eukaryota</taxon>
        <taxon>Metazoa</taxon>
        <taxon>Ecdysozoa</taxon>
        <taxon>Arthropoda</taxon>
        <taxon>Hexapoda</taxon>
        <taxon>Insecta</taxon>
        <taxon>Pterygota</taxon>
        <taxon>Neoptera</taxon>
        <taxon>Endopterygota</taxon>
        <taxon>Diptera</taxon>
        <taxon>Nematocera</taxon>
        <taxon>Culicoidea</taxon>
        <taxon>Culicidae</taxon>
        <taxon>Culicinae</taxon>
        <taxon>Aedini</taxon>
        <taxon>Aedes</taxon>
        <taxon>Stegomyia</taxon>
    </lineage>
</organism>
<evidence type="ECO:0000256" key="8">
    <source>
        <dbReference type="ARBA" id="ARBA00023180"/>
    </source>
</evidence>
<evidence type="ECO:0000313" key="11">
    <source>
        <dbReference type="EMBL" id="EAT48976.1"/>
    </source>
</evidence>
<gene>
    <name evidence="11" type="ORF">AaeL_AAEL000066</name>
</gene>
<dbReference type="PANTHER" id="PTHR42643:SF40">
    <property type="entry name" value="IONOTROPIC RECEPTOR 41A-RELATED"/>
    <property type="match status" value="1"/>
</dbReference>
<accession>A0A1S4EUU8</accession>
<evidence type="ECO:0000256" key="7">
    <source>
        <dbReference type="ARBA" id="ARBA00023170"/>
    </source>
</evidence>
<sequence>MNFLTTHSSNDTAGISMMSAVNVIALSFFTEYYTVCVIKIVFDYILISVPVPTVVINVDSMFNKTFQTAVDSGCQAFIVSERALITFLDVFVEIHDSSDQRSSNKRLLVLLDSNESEVLNTITKHSNTLELPSMALMAPNYSNDSIEMYSTKLYNDGSRSTVTVEIEYVEGPDYFPDKLNNMNGIPIHLCTLMYPPYTYYEETSPEKANARYHASVKGEDVPLFLDGTEVVLLIEFCRKYNCTIEASFDEVYLWGEVFDNHTGNGLLGSVVERRADIAVAAIYYWHQPYKFATYTQPISRSGITVLVPKPRILPPWRTPFLSFSPSLWAAVLAALCVGVIAVWCIEKIRYIILKPNELAVTLSDAVLTMIGFYMEQNARMRTDLMSCVLLFTSLLFAGFMVGNTYGGGLAGIMTIPQYEKSIDTTVDLAETGIMWGATALSWIFSIMAAPQPYMKKLVNTYRVVNDEFMTQHSKTHDMGFAGERTEFRHFVPADFVDNEASTMLQLLKDDLYWESVVAIITKTCPFKQKFNDLIMQIKQSGIQNYWELQASNNYLHGSVQLNILNARSGGSDDIVVKLTISHFLGAYMILAAGLGMATMSFLLETSRIWFRQSMYRKKANYAEKLT</sequence>
<dbReference type="InterPro" id="IPR001320">
    <property type="entry name" value="Iontro_rcpt_C"/>
</dbReference>
<dbReference type="OrthoDB" id="8182981at2759"/>
<proteinExistence type="inferred from homology"/>
<dbReference type="Proteomes" id="UP000682892">
    <property type="component" value="Chromosome 1"/>
</dbReference>
<keyword evidence="7" id="KW-0675">Receptor</keyword>